<reference evidence="3" key="2">
    <citation type="submission" date="2009-11" db="EMBL/GenBank/DDBJ databases">
        <title>The Genome Sequence of Allomyces macrogynus strain ATCC 38327.</title>
        <authorList>
            <consortium name="The Broad Institute Genome Sequencing Platform"/>
            <person name="Russ C."/>
            <person name="Cuomo C."/>
            <person name="Shea T."/>
            <person name="Young S.K."/>
            <person name="Zeng Q."/>
            <person name="Koehrsen M."/>
            <person name="Haas B."/>
            <person name="Borodovsky M."/>
            <person name="Guigo R."/>
            <person name="Alvarado L."/>
            <person name="Berlin A."/>
            <person name="Borenstein D."/>
            <person name="Chen Z."/>
            <person name="Engels R."/>
            <person name="Freedman E."/>
            <person name="Gellesch M."/>
            <person name="Goldberg J."/>
            <person name="Griggs A."/>
            <person name="Gujja S."/>
            <person name="Heiman D."/>
            <person name="Hepburn T."/>
            <person name="Howarth C."/>
            <person name="Jen D."/>
            <person name="Larson L."/>
            <person name="Lewis B."/>
            <person name="Mehta T."/>
            <person name="Park D."/>
            <person name="Pearson M."/>
            <person name="Roberts A."/>
            <person name="Saif S."/>
            <person name="Shenoy N."/>
            <person name="Sisk P."/>
            <person name="Stolte C."/>
            <person name="Sykes S."/>
            <person name="Walk T."/>
            <person name="White J."/>
            <person name="Yandava C."/>
            <person name="Burger G."/>
            <person name="Gray M.W."/>
            <person name="Holland P.W.H."/>
            <person name="King N."/>
            <person name="Lang F.B.F."/>
            <person name="Roger A.J."/>
            <person name="Ruiz-Trillo I."/>
            <person name="Lander E."/>
            <person name="Nusbaum C."/>
        </authorList>
    </citation>
    <scope>NUCLEOTIDE SEQUENCE [LARGE SCALE GENOMIC DNA]</scope>
    <source>
        <strain evidence="3">ATCC 38327</strain>
    </source>
</reference>
<sequence>MKNEFVVLQVDAARSVLAKPVAPTDPAGALLVPVEELLVVLGMPKENDPPRGRARNKYKKRASFVTLDREMMKRVRVYMKRLAEYEGFETLADLQPPRKQTLDMVERADFFKYVTEDMGLALDKVPASLRPETDITDLVKPLPFTPRTPKAVQEAALAAAAAAAVAASEAQARAAASTPAAAPAAAATPAPAAAPTVPAIAPAAATDAQPALQPGLPPPKPLPPKRKRGRPRKADVEAARAAEAAAAAAAAAAATPAPVPAPATVSMPMMAVPAMPAPNLSDLSLLPPDAKKLKLEHLQVDELGTPVTGQPALFVNVPDAWAVEAERTALEVRLRELAAMQQAMQLAQAFTTTPQ</sequence>
<feature type="region of interest" description="Disordered" evidence="1">
    <location>
        <begin position="206"/>
        <end position="240"/>
    </location>
</feature>
<reference evidence="2 3" key="1">
    <citation type="submission" date="2009-11" db="EMBL/GenBank/DDBJ databases">
        <title>Annotation of Allomyces macrogynus ATCC 38327.</title>
        <authorList>
            <consortium name="The Broad Institute Genome Sequencing Platform"/>
            <person name="Russ C."/>
            <person name="Cuomo C."/>
            <person name="Burger G."/>
            <person name="Gray M.W."/>
            <person name="Holland P.W.H."/>
            <person name="King N."/>
            <person name="Lang F.B.F."/>
            <person name="Roger A.J."/>
            <person name="Ruiz-Trillo I."/>
            <person name="Young S.K."/>
            <person name="Zeng Q."/>
            <person name="Gargeya S."/>
            <person name="Fitzgerald M."/>
            <person name="Haas B."/>
            <person name="Abouelleil A."/>
            <person name="Alvarado L."/>
            <person name="Arachchi H.M."/>
            <person name="Berlin A."/>
            <person name="Chapman S.B."/>
            <person name="Gearin G."/>
            <person name="Goldberg J."/>
            <person name="Griggs A."/>
            <person name="Gujja S."/>
            <person name="Hansen M."/>
            <person name="Heiman D."/>
            <person name="Howarth C."/>
            <person name="Larimer J."/>
            <person name="Lui A."/>
            <person name="MacDonald P.J.P."/>
            <person name="McCowen C."/>
            <person name="Montmayeur A."/>
            <person name="Murphy C."/>
            <person name="Neiman D."/>
            <person name="Pearson M."/>
            <person name="Priest M."/>
            <person name="Roberts A."/>
            <person name="Saif S."/>
            <person name="Shea T."/>
            <person name="Sisk P."/>
            <person name="Stolte C."/>
            <person name="Sykes S."/>
            <person name="Wortman J."/>
            <person name="Nusbaum C."/>
            <person name="Birren B."/>
        </authorList>
    </citation>
    <scope>NUCLEOTIDE SEQUENCE [LARGE SCALE GENOMIC DNA]</scope>
    <source>
        <strain evidence="2 3">ATCC 38327</strain>
    </source>
</reference>
<proteinExistence type="predicted"/>
<dbReference type="AlphaFoldDB" id="A0A0L0SJD4"/>
<gene>
    <name evidence="2" type="ORF">AMAG_07805</name>
</gene>
<dbReference type="VEuPathDB" id="FungiDB:AMAG_07805"/>
<evidence type="ECO:0000313" key="2">
    <source>
        <dbReference type="EMBL" id="KNE62602.1"/>
    </source>
</evidence>
<protein>
    <submittedName>
        <fullName evidence="2">Uncharacterized protein</fullName>
    </submittedName>
</protein>
<dbReference type="Proteomes" id="UP000054350">
    <property type="component" value="Unassembled WGS sequence"/>
</dbReference>
<dbReference type="EMBL" id="GG745340">
    <property type="protein sequence ID" value="KNE62602.1"/>
    <property type="molecule type" value="Genomic_DNA"/>
</dbReference>
<organism evidence="2 3">
    <name type="scientific">Allomyces macrogynus (strain ATCC 38327)</name>
    <name type="common">Allomyces javanicus var. macrogynus</name>
    <dbReference type="NCBI Taxonomy" id="578462"/>
    <lineage>
        <taxon>Eukaryota</taxon>
        <taxon>Fungi</taxon>
        <taxon>Fungi incertae sedis</taxon>
        <taxon>Blastocladiomycota</taxon>
        <taxon>Blastocladiomycetes</taxon>
        <taxon>Blastocladiales</taxon>
        <taxon>Blastocladiaceae</taxon>
        <taxon>Allomyces</taxon>
    </lineage>
</organism>
<evidence type="ECO:0000313" key="3">
    <source>
        <dbReference type="Proteomes" id="UP000054350"/>
    </source>
</evidence>
<keyword evidence="3" id="KW-1185">Reference proteome</keyword>
<name>A0A0L0SJD4_ALLM3</name>
<accession>A0A0L0SJD4</accession>
<evidence type="ECO:0000256" key="1">
    <source>
        <dbReference type="SAM" id="MobiDB-lite"/>
    </source>
</evidence>